<keyword evidence="3 4" id="KW-0408">Iron</keyword>
<dbReference type="Gene3D" id="1.10.630.10">
    <property type="entry name" value="Cytochrome P450"/>
    <property type="match status" value="1"/>
</dbReference>
<dbReference type="InterPro" id="IPR036396">
    <property type="entry name" value="Cyt_P450_sf"/>
</dbReference>
<dbReference type="PRINTS" id="PR00385">
    <property type="entry name" value="P450"/>
</dbReference>
<feature type="binding site" description="axial binding residue" evidence="4">
    <location>
        <position position="455"/>
    </location>
    <ligand>
        <name>heme</name>
        <dbReference type="ChEBI" id="CHEBI:30413"/>
    </ligand>
    <ligandPart>
        <name>Fe</name>
        <dbReference type="ChEBI" id="CHEBI:18248"/>
    </ligandPart>
</feature>
<reference evidence="6" key="1">
    <citation type="journal article" date="2023" name="Mol. Phylogenet. Evol.">
        <title>Genome-scale phylogeny and comparative genomics of the fungal order Sordariales.</title>
        <authorList>
            <person name="Hensen N."/>
            <person name="Bonometti L."/>
            <person name="Westerberg I."/>
            <person name="Brannstrom I.O."/>
            <person name="Guillou S."/>
            <person name="Cros-Aarteil S."/>
            <person name="Calhoun S."/>
            <person name="Haridas S."/>
            <person name="Kuo A."/>
            <person name="Mondo S."/>
            <person name="Pangilinan J."/>
            <person name="Riley R."/>
            <person name="LaButti K."/>
            <person name="Andreopoulos B."/>
            <person name="Lipzen A."/>
            <person name="Chen C."/>
            <person name="Yan M."/>
            <person name="Daum C."/>
            <person name="Ng V."/>
            <person name="Clum A."/>
            <person name="Steindorff A."/>
            <person name="Ohm R.A."/>
            <person name="Martin F."/>
            <person name="Silar P."/>
            <person name="Natvig D.O."/>
            <person name="Lalanne C."/>
            <person name="Gautier V."/>
            <person name="Ament-Velasquez S.L."/>
            <person name="Kruys A."/>
            <person name="Hutchinson M.I."/>
            <person name="Powell A.J."/>
            <person name="Barry K."/>
            <person name="Miller A.N."/>
            <person name="Grigoriev I.V."/>
            <person name="Debuchy R."/>
            <person name="Gladieux P."/>
            <person name="Hiltunen Thoren M."/>
            <person name="Johannesson H."/>
        </authorList>
    </citation>
    <scope>NUCLEOTIDE SEQUENCE</scope>
    <source>
        <strain evidence="6">CBS 955.72</strain>
    </source>
</reference>
<dbReference type="GO" id="GO:0005506">
    <property type="term" value="F:iron ion binding"/>
    <property type="evidence" value="ECO:0007669"/>
    <property type="project" value="InterPro"/>
</dbReference>
<comment type="cofactor">
    <cofactor evidence="4">
        <name>heme</name>
        <dbReference type="ChEBI" id="CHEBI:30413"/>
    </cofactor>
</comment>
<dbReference type="InterPro" id="IPR002401">
    <property type="entry name" value="Cyt_P450_E_grp-I"/>
</dbReference>
<keyword evidence="5" id="KW-0472">Membrane</keyword>
<keyword evidence="1 4" id="KW-0349">Heme</keyword>
<reference evidence="6" key="2">
    <citation type="submission" date="2023-06" db="EMBL/GenBank/DDBJ databases">
        <authorList>
            <consortium name="Lawrence Berkeley National Laboratory"/>
            <person name="Haridas S."/>
            <person name="Hensen N."/>
            <person name="Bonometti L."/>
            <person name="Westerberg I."/>
            <person name="Brannstrom I.O."/>
            <person name="Guillou S."/>
            <person name="Cros-Aarteil S."/>
            <person name="Calhoun S."/>
            <person name="Kuo A."/>
            <person name="Mondo S."/>
            <person name="Pangilinan J."/>
            <person name="Riley R."/>
            <person name="Labutti K."/>
            <person name="Andreopoulos B."/>
            <person name="Lipzen A."/>
            <person name="Chen C."/>
            <person name="Yanf M."/>
            <person name="Daum C."/>
            <person name="Ng V."/>
            <person name="Clum A."/>
            <person name="Steindorff A."/>
            <person name="Ohm R."/>
            <person name="Martin F."/>
            <person name="Silar P."/>
            <person name="Natvig D."/>
            <person name="Lalanne C."/>
            <person name="Gautier V."/>
            <person name="Ament-Velasquez S.L."/>
            <person name="Kruys A."/>
            <person name="Hutchinson M.I."/>
            <person name="Powell A.J."/>
            <person name="Barry K."/>
            <person name="Miller A.N."/>
            <person name="Grigoriev I.V."/>
            <person name="Debuchy R."/>
            <person name="Gladieux P."/>
            <person name="Thoren M.H."/>
            <person name="Johannesson H."/>
        </authorList>
    </citation>
    <scope>NUCLEOTIDE SEQUENCE</scope>
    <source>
        <strain evidence="6">CBS 955.72</strain>
    </source>
</reference>
<dbReference type="GO" id="GO:0020037">
    <property type="term" value="F:heme binding"/>
    <property type="evidence" value="ECO:0007669"/>
    <property type="project" value="InterPro"/>
</dbReference>
<dbReference type="InterPro" id="IPR050121">
    <property type="entry name" value="Cytochrome_P450_monoxygenase"/>
</dbReference>
<keyword evidence="2 4" id="KW-0479">Metal-binding</keyword>
<proteinExistence type="predicted"/>
<gene>
    <name evidence="6" type="ORF">B0T25DRAFT_588981</name>
</gene>
<dbReference type="PRINTS" id="PR00463">
    <property type="entry name" value="EP450I"/>
</dbReference>
<dbReference type="GO" id="GO:0016705">
    <property type="term" value="F:oxidoreductase activity, acting on paired donors, with incorporation or reduction of molecular oxygen"/>
    <property type="evidence" value="ECO:0007669"/>
    <property type="project" value="InterPro"/>
</dbReference>
<evidence type="ECO:0000256" key="1">
    <source>
        <dbReference type="ARBA" id="ARBA00022617"/>
    </source>
</evidence>
<feature type="transmembrane region" description="Helical" evidence="5">
    <location>
        <begin position="14"/>
        <end position="38"/>
    </location>
</feature>
<comment type="caution">
    <text evidence="6">The sequence shown here is derived from an EMBL/GenBank/DDBJ whole genome shotgun (WGS) entry which is preliminary data.</text>
</comment>
<evidence type="ECO:0000313" key="7">
    <source>
        <dbReference type="Proteomes" id="UP001275084"/>
    </source>
</evidence>
<dbReference type="SUPFAM" id="SSF48264">
    <property type="entry name" value="Cytochrome P450"/>
    <property type="match status" value="1"/>
</dbReference>
<dbReference type="PANTHER" id="PTHR24305:SF168">
    <property type="entry name" value="P450, PUTATIVE (EUROFUNG)-RELATED"/>
    <property type="match status" value="1"/>
</dbReference>
<dbReference type="Proteomes" id="UP001275084">
    <property type="component" value="Unassembled WGS sequence"/>
</dbReference>
<dbReference type="AlphaFoldDB" id="A0AAJ0MJ06"/>
<evidence type="ECO:0000256" key="3">
    <source>
        <dbReference type="ARBA" id="ARBA00023004"/>
    </source>
</evidence>
<accession>A0AAJ0MJ06</accession>
<evidence type="ECO:0000256" key="4">
    <source>
        <dbReference type="PIRSR" id="PIRSR602401-1"/>
    </source>
</evidence>
<dbReference type="Pfam" id="PF00067">
    <property type="entry name" value="p450"/>
    <property type="match status" value="1"/>
</dbReference>
<keyword evidence="5" id="KW-1133">Transmembrane helix</keyword>
<dbReference type="PANTHER" id="PTHR24305">
    <property type="entry name" value="CYTOCHROME P450"/>
    <property type="match status" value="1"/>
</dbReference>
<dbReference type="EMBL" id="JAUIQD010000002">
    <property type="protein sequence ID" value="KAK3360741.1"/>
    <property type="molecule type" value="Genomic_DNA"/>
</dbReference>
<keyword evidence="7" id="KW-1185">Reference proteome</keyword>
<sequence>MLEAIRAQGAPPPLASAILAVMAAFALIALIQTFCTWWRLRHIPGPFLNSITPLVMTYHCFKGDITNYTHNLTVKYGRLVRVQPNVVVYNDPETFRRVCSLKASYTKGLWFEFSRWDLDRYSCIAMRDNESRKERKTKLLPAWAGQGLAAMESRIDSQVQSFLELTEKKYVSSAGVLRPMEFGHRAQFYTLDVVTSVTFGRPFGFLKKDGDVEKYLETTEAMTPMFGVLGTLPWLVYVMHAWPLNKMMPGEGDKVGFGRLMKFASDEVKQRVKSDDPNFAHDIIGDYLRNGVEPDDVVQECITLAVAGSETTSVALRMALLSILTTPSAYSKLQSEIDKFYTNKEKAAESIINYADAKTLPYVQAVIREALRLWPPSAGLFTKEVPKGGDSIHGYYLPPGTEVGQCVYSIGRLPHIWGMDYDVFRPERWLEASSEKFEEMQAAVDLVFSSGKYVCLGKHVAWMELMKFFIEVLRRYDIAILNNAQPLKLRDPITWLSTDFWVSFTRREK</sequence>
<evidence type="ECO:0000313" key="6">
    <source>
        <dbReference type="EMBL" id="KAK3360741.1"/>
    </source>
</evidence>
<protein>
    <submittedName>
        <fullName evidence="6">Cytochrome P450</fullName>
    </submittedName>
</protein>
<name>A0AAJ0MJ06_9PEZI</name>
<organism evidence="6 7">
    <name type="scientific">Lasiosphaeria hispida</name>
    <dbReference type="NCBI Taxonomy" id="260671"/>
    <lineage>
        <taxon>Eukaryota</taxon>
        <taxon>Fungi</taxon>
        <taxon>Dikarya</taxon>
        <taxon>Ascomycota</taxon>
        <taxon>Pezizomycotina</taxon>
        <taxon>Sordariomycetes</taxon>
        <taxon>Sordariomycetidae</taxon>
        <taxon>Sordariales</taxon>
        <taxon>Lasiosphaeriaceae</taxon>
        <taxon>Lasiosphaeria</taxon>
    </lineage>
</organism>
<evidence type="ECO:0000256" key="2">
    <source>
        <dbReference type="ARBA" id="ARBA00022723"/>
    </source>
</evidence>
<dbReference type="CDD" id="cd11060">
    <property type="entry name" value="CYP57A1-like"/>
    <property type="match status" value="1"/>
</dbReference>
<keyword evidence="5" id="KW-0812">Transmembrane</keyword>
<dbReference type="InterPro" id="IPR001128">
    <property type="entry name" value="Cyt_P450"/>
</dbReference>
<dbReference type="GO" id="GO:0004497">
    <property type="term" value="F:monooxygenase activity"/>
    <property type="evidence" value="ECO:0007669"/>
    <property type="project" value="InterPro"/>
</dbReference>
<evidence type="ECO:0000256" key="5">
    <source>
        <dbReference type="SAM" id="Phobius"/>
    </source>
</evidence>